<comment type="caution">
    <text evidence="5">The sequence shown here is derived from an EMBL/GenBank/DDBJ whole genome shotgun (WGS) entry which is preliminary data.</text>
</comment>
<dbReference type="Pfam" id="PF00155">
    <property type="entry name" value="Aminotran_1_2"/>
    <property type="match status" value="1"/>
</dbReference>
<reference evidence="5 6" key="2">
    <citation type="submission" date="2021-02" db="EMBL/GenBank/DDBJ databases">
        <title>Sulfurospirillum tamanensis sp. nov.</title>
        <authorList>
            <person name="Frolova A."/>
            <person name="Merkel A."/>
            <person name="Slobodkin A."/>
        </authorList>
    </citation>
    <scope>NUCLEOTIDE SEQUENCE [LARGE SCALE GENOMIC DNA]</scope>
    <source>
        <strain evidence="5 6">T05b</strain>
    </source>
</reference>
<proteinExistence type="predicted"/>
<evidence type="ECO:0000256" key="2">
    <source>
        <dbReference type="ARBA" id="ARBA00022576"/>
    </source>
</evidence>
<dbReference type="InterPro" id="IPR004839">
    <property type="entry name" value="Aminotransferase_I/II_large"/>
</dbReference>
<accession>A0ABS2WUG8</accession>
<feature type="domain" description="Aminotransferase class I/classII large" evidence="4">
    <location>
        <begin position="27"/>
        <end position="368"/>
    </location>
</feature>
<reference evidence="5 6" key="3">
    <citation type="submission" date="2021-02" db="EMBL/GenBank/DDBJ databases">
        <authorList>
            <person name="Merkel A.Y."/>
        </authorList>
    </citation>
    <scope>NUCLEOTIDE SEQUENCE [LARGE SCALE GENOMIC DNA]</scope>
    <source>
        <strain evidence="5 6">T05b</strain>
    </source>
</reference>
<protein>
    <submittedName>
        <fullName evidence="5">Succinyldiaminopimelate transaminase</fullName>
        <ecNumber evidence="5">2.6.1.17</ecNumber>
    </submittedName>
</protein>
<comment type="cofactor">
    <cofactor evidence="1">
        <name>pyridoxal 5'-phosphate</name>
        <dbReference type="ChEBI" id="CHEBI:597326"/>
    </cofactor>
</comment>
<dbReference type="InterPro" id="IPR015422">
    <property type="entry name" value="PyrdxlP-dep_Trfase_small"/>
</dbReference>
<keyword evidence="2 5" id="KW-0032">Aminotransferase</keyword>
<name>A0ABS2WUG8_9BACT</name>
<evidence type="ECO:0000313" key="5">
    <source>
        <dbReference type="EMBL" id="MBN2965307.1"/>
    </source>
</evidence>
<dbReference type="Proteomes" id="UP000703590">
    <property type="component" value="Unassembled WGS sequence"/>
</dbReference>
<organism evidence="5 6">
    <name type="scientific">Sulfurospirillum tamanense</name>
    <dbReference type="NCBI Taxonomy" id="2813362"/>
    <lineage>
        <taxon>Bacteria</taxon>
        <taxon>Pseudomonadati</taxon>
        <taxon>Campylobacterota</taxon>
        <taxon>Epsilonproteobacteria</taxon>
        <taxon>Campylobacterales</taxon>
        <taxon>Sulfurospirillaceae</taxon>
        <taxon>Sulfurospirillum</taxon>
    </lineage>
</organism>
<dbReference type="Gene3D" id="3.90.1150.10">
    <property type="entry name" value="Aspartate Aminotransferase, domain 1"/>
    <property type="match status" value="1"/>
</dbReference>
<sequence>MHFEPYPFEKLELLLAECTSPCTLSPIALTIGEPQFSTPLFIQETLAKEASLLNKYPKTAGEEGLRQAQREFMQRRFGVPLEEGMLLPTFGTREVLFNFPQYALFDVPHPVMGFVNPFYQIYEGAAIAARARVVHLELREENGFLPVCDPAVLKDCDLIILNSPSNPTARVMDLEALKPWARLAVEQDVVVLNDECYSEIYTSTPPPSLLEAAKAIGNTTYRNTLVVNSISKRSCAPGLRSGFIAGDKKLLEGYAKYRTYVGCASPLPLQMAAIAAWRDEAHVEEARRVYAQNMALAREILGITPSEATFYLWLYVRDGEAFAKALYEAQRVKVLPGSYLGRGGMGHAYVRIALVETPDRVREALERIRDFLKGWA</sequence>
<evidence type="ECO:0000259" key="4">
    <source>
        <dbReference type="Pfam" id="PF00155"/>
    </source>
</evidence>
<evidence type="ECO:0000313" key="6">
    <source>
        <dbReference type="Proteomes" id="UP000703590"/>
    </source>
</evidence>
<dbReference type="SUPFAM" id="SSF53383">
    <property type="entry name" value="PLP-dependent transferases"/>
    <property type="match status" value="1"/>
</dbReference>
<dbReference type="InterPro" id="IPR015421">
    <property type="entry name" value="PyrdxlP-dep_Trfase_major"/>
</dbReference>
<dbReference type="InterPro" id="IPR050881">
    <property type="entry name" value="LL-DAP_aminotransferase"/>
</dbReference>
<reference evidence="6" key="1">
    <citation type="submission" date="2021-02" db="EMBL/GenBank/DDBJ databases">
        <title>Sulfurospirillum tamanensis sp. nov.</title>
        <authorList>
            <person name="Merkel A.Y."/>
        </authorList>
    </citation>
    <scope>NUCLEOTIDE SEQUENCE [LARGE SCALE GENOMIC DNA]</scope>
    <source>
        <strain evidence="6">T05b</strain>
    </source>
</reference>
<dbReference type="CDD" id="cd00609">
    <property type="entry name" value="AAT_like"/>
    <property type="match status" value="1"/>
</dbReference>
<dbReference type="NCBIfam" id="NF004494">
    <property type="entry name" value="PRK05839.1"/>
    <property type="match status" value="1"/>
</dbReference>
<evidence type="ECO:0000256" key="3">
    <source>
        <dbReference type="ARBA" id="ARBA00022679"/>
    </source>
</evidence>
<dbReference type="PANTHER" id="PTHR42832:SF3">
    <property type="entry name" value="L-GLUTAMINE--4-(METHYLSULFANYL)-2-OXOBUTANOATE AMINOTRANSFERASE"/>
    <property type="match status" value="1"/>
</dbReference>
<dbReference type="Gene3D" id="3.40.640.10">
    <property type="entry name" value="Type I PLP-dependent aspartate aminotransferase-like (Major domain)"/>
    <property type="match status" value="1"/>
</dbReference>
<gene>
    <name evidence="5" type="ORF">JWV37_10980</name>
</gene>
<keyword evidence="3 5" id="KW-0808">Transferase</keyword>
<dbReference type="EMBL" id="JAFHKK010000031">
    <property type="protein sequence ID" value="MBN2965307.1"/>
    <property type="molecule type" value="Genomic_DNA"/>
</dbReference>
<dbReference type="InterPro" id="IPR015424">
    <property type="entry name" value="PyrdxlP-dep_Trfase"/>
</dbReference>
<dbReference type="PANTHER" id="PTHR42832">
    <property type="entry name" value="AMINO ACID AMINOTRANSFERASE"/>
    <property type="match status" value="1"/>
</dbReference>
<evidence type="ECO:0000256" key="1">
    <source>
        <dbReference type="ARBA" id="ARBA00001933"/>
    </source>
</evidence>
<dbReference type="EC" id="2.6.1.17" evidence="5"/>
<dbReference type="GO" id="GO:0009016">
    <property type="term" value="F:succinyldiaminopimelate transaminase activity"/>
    <property type="evidence" value="ECO:0007669"/>
    <property type="project" value="UniProtKB-EC"/>
</dbReference>
<dbReference type="RefSeq" id="WP_205459865.1">
    <property type="nucleotide sequence ID" value="NZ_JAFHKK010000031.1"/>
</dbReference>
<keyword evidence="6" id="KW-1185">Reference proteome</keyword>